<dbReference type="EMBL" id="JAYKXN010000006">
    <property type="protein sequence ID" value="KAK7280202.1"/>
    <property type="molecule type" value="Genomic_DNA"/>
</dbReference>
<gene>
    <name evidence="1" type="ORF">RJT34_25264</name>
</gene>
<reference evidence="1 2" key="1">
    <citation type="submission" date="2024-01" db="EMBL/GenBank/DDBJ databases">
        <title>The genomes of 5 underutilized Papilionoideae crops provide insights into root nodulation and disease resistance.</title>
        <authorList>
            <person name="Yuan L."/>
        </authorList>
    </citation>
    <scope>NUCLEOTIDE SEQUENCE [LARGE SCALE GENOMIC DNA]</scope>
    <source>
        <strain evidence="1">LY-2023</strain>
        <tissue evidence="1">Leaf</tissue>
    </source>
</reference>
<dbReference type="Proteomes" id="UP001359559">
    <property type="component" value="Unassembled WGS sequence"/>
</dbReference>
<dbReference type="AlphaFoldDB" id="A0AAN9FPG9"/>
<protein>
    <submittedName>
        <fullName evidence="1">Uncharacterized protein</fullName>
    </submittedName>
</protein>
<proteinExistence type="predicted"/>
<evidence type="ECO:0000313" key="1">
    <source>
        <dbReference type="EMBL" id="KAK7280202.1"/>
    </source>
</evidence>
<keyword evidence="2" id="KW-1185">Reference proteome</keyword>
<comment type="caution">
    <text evidence="1">The sequence shown here is derived from an EMBL/GenBank/DDBJ whole genome shotgun (WGS) entry which is preliminary data.</text>
</comment>
<evidence type="ECO:0000313" key="2">
    <source>
        <dbReference type="Proteomes" id="UP001359559"/>
    </source>
</evidence>
<accession>A0AAN9FPG9</accession>
<organism evidence="1 2">
    <name type="scientific">Clitoria ternatea</name>
    <name type="common">Butterfly pea</name>
    <dbReference type="NCBI Taxonomy" id="43366"/>
    <lineage>
        <taxon>Eukaryota</taxon>
        <taxon>Viridiplantae</taxon>
        <taxon>Streptophyta</taxon>
        <taxon>Embryophyta</taxon>
        <taxon>Tracheophyta</taxon>
        <taxon>Spermatophyta</taxon>
        <taxon>Magnoliopsida</taxon>
        <taxon>eudicotyledons</taxon>
        <taxon>Gunneridae</taxon>
        <taxon>Pentapetalae</taxon>
        <taxon>rosids</taxon>
        <taxon>fabids</taxon>
        <taxon>Fabales</taxon>
        <taxon>Fabaceae</taxon>
        <taxon>Papilionoideae</taxon>
        <taxon>50 kb inversion clade</taxon>
        <taxon>NPAAA clade</taxon>
        <taxon>indigoferoid/millettioid clade</taxon>
        <taxon>Phaseoleae</taxon>
        <taxon>Clitoria</taxon>
    </lineage>
</organism>
<name>A0AAN9FPG9_CLITE</name>
<sequence>MDKSIRSFFWSQGMSTRSWHLLSWDVLTTSKRNGGLGLCPTRDANVALLGKSVASLTNKDEKGAAYVWQSLVLAKNHLKEGFDDVKLGAGMRIGQGLEI</sequence>